<comment type="similarity">
    <text evidence="1 2">Belongs to the universal stress protein A family.</text>
</comment>
<dbReference type="PIRSF" id="PIRSF006276">
    <property type="entry name" value="UspA"/>
    <property type="match status" value="1"/>
</dbReference>
<dbReference type="PRINTS" id="PR01438">
    <property type="entry name" value="UNVRSLSTRESS"/>
</dbReference>
<dbReference type="InterPro" id="IPR014729">
    <property type="entry name" value="Rossmann-like_a/b/a_fold"/>
</dbReference>
<dbReference type="Proteomes" id="UP001161276">
    <property type="component" value="Unassembled WGS sequence"/>
</dbReference>
<dbReference type="InterPro" id="IPR006015">
    <property type="entry name" value="Universal_stress_UspA"/>
</dbReference>
<accession>A0AA42WDS6</accession>
<comment type="subcellular location">
    <subcellularLocation>
        <location evidence="2">Cytoplasm</location>
    </subcellularLocation>
</comment>
<name>A0AA42WDS6_9BURK</name>
<proteinExistence type="inferred from homology"/>
<evidence type="ECO:0000256" key="1">
    <source>
        <dbReference type="ARBA" id="ARBA00008791"/>
    </source>
</evidence>
<feature type="domain" description="UspA" evidence="3">
    <location>
        <begin position="1"/>
        <end position="146"/>
    </location>
</feature>
<dbReference type="PANTHER" id="PTHR46268:SF15">
    <property type="entry name" value="UNIVERSAL STRESS PROTEIN HP_0031"/>
    <property type="match status" value="1"/>
</dbReference>
<evidence type="ECO:0000313" key="5">
    <source>
        <dbReference type="Proteomes" id="UP001161276"/>
    </source>
</evidence>
<evidence type="ECO:0000313" key="4">
    <source>
        <dbReference type="EMBL" id="MDH2052057.1"/>
    </source>
</evidence>
<evidence type="ECO:0000259" key="3">
    <source>
        <dbReference type="Pfam" id="PF00582"/>
    </source>
</evidence>
<dbReference type="Pfam" id="PF00582">
    <property type="entry name" value="Usp"/>
    <property type="match status" value="1"/>
</dbReference>
<dbReference type="SUPFAM" id="SSF52402">
    <property type="entry name" value="Adenine nucleotide alpha hydrolases-like"/>
    <property type="match status" value="1"/>
</dbReference>
<protein>
    <recommendedName>
        <fullName evidence="2">Universal stress protein</fullName>
    </recommendedName>
</protein>
<dbReference type="PANTHER" id="PTHR46268">
    <property type="entry name" value="STRESS RESPONSE PROTEIN NHAX"/>
    <property type="match status" value="1"/>
</dbReference>
<dbReference type="CDD" id="cd00293">
    <property type="entry name" value="USP-like"/>
    <property type="match status" value="1"/>
</dbReference>
<gene>
    <name evidence="4" type="ORF">N5K24_16745</name>
</gene>
<comment type="caution">
    <text evidence="4">The sequence shown here is derived from an EMBL/GenBank/DDBJ whole genome shotgun (WGS) entry which is preliminary data.</text>
</comment>
<dbReference type="RefSeq" id="WP_035212534.1">
    <property type="nucleotide sequence ID" value="NZ_ALJE01000006.1"/>
</dbReference>
<reference evidence="4" key="1">
    <citation type="submission" date="2022-09" db="EMBL/GenBank/DDBJ databases">
        <title>Intensive care unit water sources are persistently colonized with multi-drug resistant bacteria and are the site of extensive horizontal gene transfer of antibiotic resistance genes.</title>
        <authorList>
            <person name="Diorio-Toth L."/>
        </authorList>
    </citation>
    <scope>NUCLEOTIDE SEQUENCE</scope>
    <source>
        <strain evidence="4">GD03676</strain>
    </source>
</reference>
<evidence type="ECO:0000256" key="2">
    <source>
        <dbReference type="PIRNR" id="PIRNR006276"/>
    </source>
</evidence>
<keyword evidence="2" id="KW-0963">Cytoplasm</keyword>
<sequence length="152" mass="16391">MYERILVPIDGSPTSELGLKEAMRLATLTHASLRLIHVVDEMSFALAADSYGNYAGELLELLQRNGAELLAKAQAAVRAQGLQVDTVLYENLAKTVQQRVVDEAVSWRADLIVVGTHGRRGVRRMVLGSSAEGILRTATVPVLLVRAPDGAS</sequence>
<dbReference type="GO" id="GO:0005737">
    <property type="term" value="C:cytoplasm"/>
    <property type="evidence" value="ECO:0007669"/>
    <property type="project" value="UniProtKB-SubCell"/>
</dbReference>
<dbReference type="InterPro" id="IPR006016">
    <property type="entry name" value="UspA"/>
</dbReference>
<organism evidence="4 5">
    <name type="scientific">Achromobacter marplatensis</name>
    <dbReference type="NCBI Taxonomy" id="470868"/>
    <lineage>
        <taxon>Bacteria</taxon>
        <taxon>Pseudomonadati</taxon>
        <taxon>Pseudomonadota</taxon>
        <taxon>Betaproteobacteria</taxon>
        <taxon>Burkholderiales</taxon>
        <taxon>Alcaligenaceae</taxon>
        <taxon>Achromobacter</taxon>
    </lineage>
</organism>
<dbReference type="EMBL" id="JAOCKG010000006">
    <property type="protein sequence ID" value="MDH2052057.1"/>
    <property type="molecule type" value="Genomic_DNA"/>
</dbReference>
<dbReference type="AlphaFoldDB" id="A0AA42WDS6"/>
<dbReference type="Gene3D" id="3.40.50.620">
    <property type="entry name" value="HUPs"/>
    <property type="match status" value="1"/>
</dbReference>